<evidence type="ECO:0000256" key="1">
    <source>
        <dbReference type="ARBA" id="ARBA00004651"/>
    </source>
</evidence>
<evidence type="ECO:0000259" key="11">
    <source>
        <dbReference type="PROSITE" id="PS51371"/>
    </source>
</evidence>
<evidence type="ECO:0000256" key="5">
    <source>
        <dbReference type="ARBA" id="ARBA00022989"/>
    </source>
</evidence>
<dbReference type="Gene3D" id="3.30.465.10">
    <property type="match status" value="1"/>
</dbReference>
<evidence type="ECO:0000256" key="3">
    <source>
        <dbReference type="ARBA" id="ARBA00022692"/>
    </source>
</evidence>
<keyword evidence="4" id="KW-0677">Repeat</keyword>
<reference evidence="13 14" key="1">
    <citation type="submission" date="2018-08" db="EMBL/GenBank/DDBJ databases">
        <title>Chryseobacterium nematophagum: a novel matrix digesting pathogen of nematodes.</title>
        <authorList>
            <person name="Page A."/>
            <person name="Roberts M."/>
            <person name="Felix M.-A."/>
            <person name="Weir W."/>
        </authorList>
    </citation>
    <scope>NUCLEOTIDE SEQUENCE [LARGE SCALE GENOMIC DNA]</scope>
    <source>
        <strain evidence="13 14">JUb275</strain>
    </source>
</reference>
<dbReference type="RefSeq" id="WP_122547646.1">
    <property type="nucleotide sequence ID" value="NZ_QWIV01000014.1"/>
</dbReference>
<dbReference type="Gene3D" id="3.10.580.10">
    <property type="entry name" value="CBS-domain"/>
    <property type="match status" value="1"/>
</dbReference>
<dbReference type="SUPFAM" id="SSF54631">
    <property type="entry name" value="CBS-domain pair"/>
    <property type="match status" value="1"/>
</dbReference>
<feature type="transmembrane region" description="Helical" evidence="10">
    <location>
        <begin position="6"/>
        <end position="26"/>
    </location>
</feature>
<evidence type="ECO:0000259" key="12">
    <source>
        <dbReference type="PROSITE" id="PS51846"/>
    </source>
</evidence>
<keyword evidence="7 9" id="KW-0472">Membrane</keyword>
<keyword evidence="6 8" id="KW-0129">CBS domain</keyword>
<dbReference type="CDD" id="cd04590">
    <property type="entry name" value="CBS_pair_CorC_HlyC_assoc"/>
    <property type="match status" value="1"/>
</dbReference>
<keyword evidence="5 9" id="KW-1133">Transmembrane helix</keyword>
<feature type="domain" description="CBS" evidence="11">
    <location>
        <begin position="215"/>
        <end position="275"/>
    </location>
</feature>
<dbReference type="InterPro" id="IPR005170">
    <property type="entry name" value="Transptr-assoc_dom"/>
</dbReference>
<evidence type="ECO:0000313" key="13">
    <source>
        <dbReference type="EMBL" id="RMZ58495.1"/>
    </source>
</evidence>
<evidence type="ECO:0000256" key="4">
    <source>
        <dbReference type="ARBA" id="ARBA00022737"/>
    </source>
</evidence>
<dbReference type="Proteomes" id="UP000267524">
    <property type="component" value="Unassembled WGS sequence"/>
</dbReference>
<dbReference type="InterPro" id="IPR036318">
    <property type="entry name" value="FAD-bd_PCMH-like_sf"/>
</dbReference>
<evidence type="ECO:0000256" key="8">
    <source>
        <dbReference type="PROSITE-ProRule" id="PRU00703"/>
    </source>
</evidence>
<protein>
    <submittedName>
        <fullName evidence="13">HlyC/CorC family transporter</fullName>
    </submittedName>
</protein>
<proteinExistence type="predicted"/>
<dbReference type="InterPro" id="IPR051676">
    <property type="entry name" value="UPF0053_domain"/>
</dbReference>
<keyword evidence="2" id="KW-1003">Cell membrane</keyword>
<comment type="subcellular location">
    <subcellularLocation>
        <location evidence="1">Cell membrane</location>
        <topology evidence="1">Multi-pass membrane protein</topology>
    </subcellularLocation>
</comment>
<dbReference type="Pfam" id="PF01595">
    <property type="entry name" value="CNNM"/>
    <property type="match status" value="1"/>
</dbReference>
<organism evidence="13 14">
    <name type="scientific">Chryseobacterium nematophagum</name>
    <dbReference type="NCBI Taxonomy" id="2305228"/>
    <lineage>
        <taxon>Bacteria</taxon>
        <taxon>Pseudomonadati</taxon>
        <taxon>Bacteroidota</taxon>
        <taxon>Flavobacteriia</taxon>
        <taxon>Flavobacteriales</taxon>
        <taxon>Weeksellaceae</taxon>
        <taxon>Chryseobacterium group</taxon>
        <taxon>Chryseobacterium</taxon>
    </lineage>
</organism>
<dbReference type="InterPro" id="IPR016169">
    <property type="entry name" value="FAD-bd_PCMH_sub2"/>
</dbReference>
<accession>A0A3M7L900</accession>
<comment type="caution">
    <text evidence="13">The sequence shown here is derived from an EMBL/GenBank/DDBJ whole genome shotgun (WGS) entry which is preliminary data.</text>
</comment>
<sequence length="426" mass="48181">MEIIIIILLIIINGIFSMSEMALVSTRNFKLEAEIKKENSNAKIALKLSKDSSKFLSTVQIGITLIGILLGIYSGDRLTSDFSQYISDFGFFPEYSHSIASVIIVSFITFLSILFGELIPKKLGLKFPEKIAILIAKPMYWLSIIASPFVWLLAITNEGILKIFGIKNDEKESITEEEIKSIIKEGKEGGIIEEKEHDVLKNAFELGERKVSSLATHRSKIITVDADDDYKTVKDKIKNSSFSTYPVTDGNNIDHIIGIVKMRDLFDLDHGAFNVRQHIRKAIFVSENSFIYPLMENFQNNKSHLAITIDEYGTTKGIITLNDILDDLVGHIPDGFDSESDIIKRNENSWLIDGKCSIYDFKKYFHLEIEKEIEKNFISVSGLFIHNKHIIPKTGDTIIIENLVLEVIDKDGNRIDKILATKILNN</sequence>
<gene>
    <name evidence="13" type="ORF">D1632_12850</name>
</gene>
<dbReference type="GO" id="GO:0050660">
    <property type="term" value="F:flavin adenine dinucleotide binding"/>
    <property type="evidence" value="ECO:0007669"/>
    <property type="project" value="InterPro"/>
</dbReference>
<keyword evidence="14" id="KW-1185">Reference proteome</keyword>
<name>A0A3M7L900_9FLAO</name>
<evidence type="ECO:0000256" key="6">
    <source>
        <dbReference type="ARBA" id="ARBA00023122"/>
    </source>
</evidence>
<feature type="transmembrane region" description="Helical" evidence="10">
    <location>
        <begin position="95"/>
        <end position="119"/>
    </location>
</feature>
<dbReference type="InterPro" id="IPR000644">
    <property type="entry name" value="CBS_dom"/>
</dbReference>
<dbReference type="SUPFAM" id="SSF56176">
    <property type="entry name" value="FAD-binding/transporter-associated domain-like"/>
    <property type="match status" value="1"/>
</dbReference>
<dbReference type="AlphaFoldDB" id="A0A3M7L900"/>
<evidence type="ECO:0000313" key="14">
    <source>
        <dbReference type="Proteomes" id="UP000267524"/>
    </source>
</evidence>
<dbReference type="InterPro" id="IPR002550">
    <property type="entry name" value="CNNM"/>
</dbReference>
<dbReference type="Pfam" id="PF03471">
    <property type="entry name" value="CorC_HlyC"/>
    <property type="match status" value="1"/>
</dbReference>
<dbReference type="PROSITE" id="PS51371">
    <property type="entry name" value="CBS"/>
    <property type="match status" value="1"/>
</dbReference>
<evidence type="ECO:0000256" key="9">
    <source>
        <dbReference type="PROSITE-ProRule" id="PRU01193"/>
    </source>
</evidence>
<dbReference type="Pfam" id="PF00571">
    <property type="entry name" value="CBS"/>
    <property type="match status" value="2"/>
</dbReference>
<feature type="domain" description="CNNM transmembrane" evidence="12">
    <location>
        <begin position="1"/>
        <end position="196"/>
    </location>
</feature>
<evidence type="ECO:0000256" key="10">
    <source>
        <dbReference type="SAM" id="Phobius"/>
    </source>
</evidence>
<dbReference type="PANTHER" id="PTHR43099">
    <property type="entry name" value="UPF0053 PROTEIN YRKA"/>
    <property type="match status" value="1"/>
</dbReference>
<dbReference type="SMART" id="SM01091">
    <property type="entry name" value="CorC_HlyC"/>
    <property type="match status" value="1"/>
</dbReference>
<dbReference type="EMBL" id="QWIV01000014">
    <property type="protein sequence ID" value="RMZ58495.1"/>
    <property type="molecule type" value="Genomic_DNA"/>
</dbReference>
<dbReference type="GO" id="GO:0005886">
    <property type="term" value="C:plasma membrane"/>
    <property type="evidence" value="ECO:0007669"/>
    <property type="project" value="UniProtKB-SubCell"/>
</dbReference>
<feature type="transmembrane region" description="Helical" evidence="10">
    <location>
        <begin position="131"/>
        <end position="154"/>
    </location>
</feature>
<dbReference type="InterPro" id="IPR044751">
    <property type="entry name" value="Ion_transp-like_CBS"/>
</dbReference>
<dbReference type="PANTHER" id="PTHR43099:SF5">
    <property type="entry name" value="HLYC_CORC FAMILY TRANSPORTER"/>
    <property type="match status" value="1"/>
</dbReference>
<feature type="transmembrane region" description="Helical" evidence="10">
    <location>
        <begin position="55"/>
        <end position="75"/>
    </location>
</feature>
<dbReference type="PROSITE" id="PS51846">
    <property type="entry name" value="CNNM"/>
    <property type="match status" value="1"/>
</dbReference>
<evidence type="ECO:0000256" key="2">
    <source>
        <dbReference type="ARBA" id="ARBA00022475"/>
    </source>
</evidence>
<keyword evidence="3 9" id="KW-0812">Transmembrane</keyword>
<evidence type="ECO:0000256" key="7">
    <source>
        <dbReference type="ARBA" id="ARBA00023136"/>
    </source>
</evidence>
<dbReference type="InterPro" id="IPR046342">
    <property type="entry name" value="CBS_dom_sf"/>
</dbReference>